<dbReference type="OMA" id="QFCPQGA"/>
<dbReference type="InParanoid" id="H3BYH1"/>
<keyword evidence="1" id="KW-1133">Transmembrane helix</keyword>
<evidence type="ECO:0000313" key="5">
    <source>
        <dbReference type="Ensembl" id="ENSTNIP00000001037.1"/>
    </source>
</evidence>
<dbReference type="PANTHER" id="PTHR14477">
    <property type="entry name" value="CUB DOMAIN-CONTAINING PROTEIN 1"/>
    <property type="match status" value="1"/>
</dbReference>
<dbReference type="Pfam" id="PF23668">
    <property type="entry name" value="CUB_CDCP1_2"/>
    <property type="match status" value="2"/>
</dbReference>
<dbReference type="Pfam" id="PF23667">
    <property type="entry name" value="CUB_CDCP1_1"/>
    <property type="match status" value="1"/>
</dbReference>
<evidence type="ECO:0000259" key="4">
    <source>
        <dbReference type="Pfam" id="PF23668"/>
    </source>
</evidence>
<dbReference type="Pfam" id="PF23665">
    <property type="entry name" value="CDCP1_CUB_6"/>
    <property type="match status" value="2"/>
</dbReference>
<dbReference type="InterPro" id="IPR056269">
    <property type="entry name" value="CUB_CDCP1_2nd_5th"/>
</dbReference>
<protein>
    <submittedName>
        <fullName evidence="5">CUB domain containing protein 1a</fullName>
    </submittedName>
</protein>
<dbReference type="PANTHER" id="PTHR14477:SF1">
    <property type="entry name" value="CUB DOMAIN-CONTAINING PROTEIN 1"/>
    <property type="match status" value="1"/>
</dbReference>
<feature type="domain" description="CDCP1 second and fifth CUB" evidence="4">
    <location>
        <begin position="365"/>
        <end position="458"/>
    </location>
</feature>
<feature type="domain" description="CDCP1 second and fifth CUB" evidence="4">
    <location>
        <begin position="50"/>
        <end position="153"/>
    </location>
</feature>
<evidence type="ECO:0000259" key="2">
    <source>
        <dbReference type="Pfam" id="PF23665"/>
    </source>
</evidence>
<proteinExistence type="predicted"/>
<reference evidence="5" key="2">
    <citation type="submission" date="2025-08" db="UniProtKB">
        <authorList>
            <consortium name="Ensembl"/>
        </authorList>
    </citation>
    <scope>IDENTIFICATION</scope>
</reference>
<evidence type="ECO:0000259" key="3">
    <source>
        <dbReference type="Pfam" id="PF23667"/>
    </source>
</evidence>
<name>H3BYH1_TETNG</name>
<keyword evidence="6" id="KW-1185">Reference proteome</keyword>
<dbReference type="InterPro" id="IPR056266">
    <property type="entry name" value="CDCP1_CUB_3rd_6th"/>
</dbReference>
<evidence type="ECO:0000313" key="6">
    <source>
        <dbReference type="Proteomes" id="UP000007303"/>
    </source>
</evidence>
<sequence>SQQCSTYLEVRDNAPARVSFDCRRPEDVFHVEVTRNIACDTKSCNGRIVQADNGSHPLVRFDRKFTWNLKASPPKAFQIDFGGAGLRQINMTDRCPDRHRYTLEAFQTTGSVVIGKYCREGRIGSAQILNRGSFSVDVPAGETLRRAEFDVRVGEEIKSLAKMTLMLLRGTSSLELLSPNYPVSFPDDDVMEWYFQLPSKHRAAVQVLRLTEPVCVKKSTALEYQSRARAAVVVRPTAPQPEQRQGNFSLTLRNCEMDKKRSASPGLSLGLLVSSSSESFPASCSVDVGALRMDSLRVRKTSPASHCEMRVNSVLKEDVTLTSKADVSFQDCLPEDVQTTAKATIACRQLRDCPKTPSRLAVPLLPACFPGPLSNVTWTISPPQQTTVELSGPVGNMRQSLPGQPCNDSVLVKVAEEVGPIGEFCPQGAIQKLQIHYCNVTVSVSPAEGQTLSEFEMSALITEEISERYIFIVSPKGDTPVYLASPGWPSGMQDHSTVSWIVSVPEEMEARLMFVNLSRPKCLSSHTYIKVQQIGQEEEDYSRWEDEEADIEIAMLDSFYLNMTNCKPERGILSVVTKISLQNNTRRLLTIMLSVVAALLVIFTVILVAVCVLNRRKKKKLTHQVSVYNPNGTSVFPGHKPETREDEDHVYASIEDTLVYTHLLRQGKEIGIYGETDTYRPFTGRTEACEQPP</sequence>
<dbReference type="Ensembl" id="ENSTNIT00000001823.1">
    <property type="protein sequence ID" value="ENSTNIP00000001037.1"/>
    <property type="gene ID" value="ENSTNIG00000001625.1"/>
</dbReference>
<evidence type="ECO:0000256" key="1">
    <source>
        <dbReference type="SAM" id="Phobius"/>
    </source>
</evidence>
<dbReference type="InterPro" id="IPR056268">
    <property type="entry name" value="CUB_CDCP1_1st"/>
</dbReference>
<feature type="domain" description="CDCP1 third and sixth CUB" evidence="2">
    <location>
        <begin position="466"/>
        <end position="579"/>
    </location>
</feature>
<feature type="transmembrane region" description="Helical" evidence="1">
    <location>
        <begin position="588"/>
        <end position="613"/>
    </location>
</feature>
<feature type="domain" description="CDCP1 first CUB" evidence="3">
    <location>
        <begin position="2"/>
        <end position="39"/>
    </location>
</feature>
<accession>H3BYH1</accession>
<dbReference type="AlphaFoldDB" id="H3BYH1"/>
<dbReference type="HOGENOM" id="CLU_007498_0_0_1"/>
<organism evidence="5 6">
    <name type="scientific">Tetraodon nigroviridis</name>
    <name type="common">Spotted green pufferfish</name>
    <name type="synonym">Chelonodon nigroviridis</name>
    <dbReference type="NCBI Taxonomy" id="99883"/>
    <lineage>
        <taxon>Eukaryota</taxon>
        <taxon>Metazoa</taxon>
        <taxon>Chordata</taxon>
        <taxon>Craniata</taxon>
        <taxon>Vertebrata</taxon>
        <taxon>Euteleostomi</taxon>
        <taxon>Actinopterygii</taxon>
        <taxon>Neopterygii</taxon>
        <taxon>Teleostei</taxon>
        <taxon>Neoteleostei</taxon>
        <taxon>Acanthomorphata</taxon>
        <taxon>Eupercaria</taxon>
        <taxon>Tetraodontiformes</taxon>
        <taxon>Tetradontoidea</taxon>
        <taxon>Tetraodontidae</taxon>
        <taxon>Tetraodon</taxon>
    </lineage>
</organism>
<reference evidence="6" key="1">
    <citation type="journal article" date="2004" name="Nature">
        <title>Genome duplication in the teleost fish Tetraodon nigroviridis reveals the early vertebrate proto-karyotype.</title>
        <authorList>
            <person name="Jaillon O."/>
            <person name="Aury J.-M."/>
            <person name="Brunet F."/>
            <person name="Petit J.-L."/>
            <person name="Stange-Thomann N."/>
            <person name="Mauceli E."/>
            <person name="Bouneau L."/>
            <person name="Fischer C."/>
            <person name="Ozouf-Costaz C."/>
            <person name="Bernot A."/>
            <person name="Nicaud S."/>
            <person name="Jaffe D."/>
            <person name="Fisher S."/>
            <person name="Lutfalla G."/>
            <person name="Dossat C."/>
            <person name="Segurens B."/>
            <person name="Dasilva C."/>
            <person name="Salanoubat M."/>
            <person name="Levy M."/>
            <person name="Boudet N."/>
            <person name="Castellano S."/>
            <person name="Anthouard V."/>
            <person name="Jubin C."/>
            <person name="Castelli V."/>
            <person name="Katinka M."/>
            <person name="Vacherie B."/>
            <person name="Biemont C."/>
            <person name="Skalli Z."/>
            <person name="Cattolico L."/>
            <person name="Poulain J."/>
            <person name="De Berardinis V."/>
            <person name="Cruaud C."/>
            <person name="Duprat S."/>
            <person name="Brottier P."/>
            <person name="Coutanceau J.-P."/>
            <person name="Gouzy J."/>
            <person name="Parra G."/>
            <person name="Lardier G."/>
            <person name="Chapple C."/>
            <person name="McKernan K.J."/>
            <person name="McEwan P."/>
            <person name="Bosak S."/>
            <person name="Kellis M."/>
            <person name="Volff J.-N."/>
            <person name="Guigo R."/>
            <person name="Zody M.C."/>
            <person name="Mesirov J."/>
            <person name="Lindblad-Toh K."/>
            <person name="Birren B."/>
            <person name="Nusbaum C."/>
            <person name="Kahn D."/>
            <person name="Robinson-Rechavi M."/>
            <person name="Laudet V."/>
            <person name="Schachter V."/>
            <person name="Quetier F."/>
            <person name="Saurin W."/>
            <person name="Scarpelli C."/>
            <person name="Wincker P."/>
            <person name="Lander E.S."/>
            <person name="Weissenbach J."/>
            <person name="Roest Crollius H."/>
        </authorList>
    </citation>
    <scope>NUCLEOTIDE SEQUENCE [LARGE SCALE GENOMIC DNA]</scope>
</reference>
<keyword evidence="1" id="KW-0472">Membrane</keyword>
<dbReference type="GeneTree" id="ENSGT00390000010209"/>
<feature type="domain" description="CDCP1 third and sixth CUB" evidence="2">
    <location>
        <begin position="167"/>
        <end position="262"/>
    </location>
</feature>
<reference evidence="5" key="3">
    <citation type="submission" date="2025-09" db="UniProtKB">
        <authorList>
            <consortium name="Ensembl"/>
        </authorList>
    </citation>
    <scope>IDENTIFICATION</scope>
</reference>
<dbReference type="Proteomes" id="UP000007303">
    <property type="component" value="Unassembled WGS sequence"/>
</dbReference>
<dbReference type="InterPro" id="IPR038811">
    <property type="entry name" value="CDCP1"/>
</dbReference>
<keyword evidence="1" id="KW-0812">Transmembrane</keyword>